<keyword evidence="3 5" id="KW-1133">Transmembrane helix</keyword>
<evidence type="ECO:0000256" key="4">
    <source>
        <dbReference type="ARBA" id="ARBA00023136"/>
    </source>
</evidence>
<accession>A0A858BVN9</accession>
<evidence type="ECO:0000256" key="3">
    <source>
        <dbReference type="ARBA" id="ARBA00022989"/>
    </source>
</evidence>
<dbReference type="InterPro" id="IPR035906">
    <property type="entry name" value="MetI-like_sf"/>
</dbReference>
<reference evidence="6 7" key="1">
    <citation type="submission" date="2020-02" db="EMBL/GenBank/DDBJ databases">
        <authorList>
            <person name="Kim Y.B."/>
            <person name="Roh S.W."/>
        </authorList>
    </citation>
    <scope>NUCLEOTIDE SEQUENCE [LARGE SCALE GENOMIC DNA]</scope>
    <source>
        <strain evidence="6 7">DSM 103574</strain>
    </source>
</reference>
<evidence type="ECO:0000256" key="2">
    <source>
        <dbReference type="ARBA" id="ARBA00022692"/>
    </source>
</evidence>
<proteinExistence type="predicted"/>
<keyword evidence="7" id="KW-1185">Reference proteome</keyword>
<evidence type="ECO:0000313" key="7">
    <source>
        <dbReference type="Proteomes" id="UP000466848"/>
    </source>
</evidence>
<dbReference type="SUPFAM" id="SSF161098">
    <property type="entry name" value="MetI-like"/>
    <property type="match status" value="1"/>
</dbReference>
<protein>
    <submittedName>
        <fullName evidence="6">Uncharacterized protein</fullName>
    </submittedName>
</protein>
<dbReference type="AlphaFoldDB" id="A0A858BVN9"/>
<feature type="transmembrane region" description="Helical" evidence="5">
    <location>
        <begin position="406"/>
        <end position="429"/>
    </location>
</feature>
<dbReference type="RefSeq" id="WP_163066118.1">
    <property type="nucleotide sequence ID" value="NZ_CP048649.1"/>
</dbReference>
<comment type="subcellular location">
    <subcellularLocation>
        <location evidence="1">Membrane</location>
        <topology evidence="1">Multi-pass membrane protein</topology>
    </subcellularLocation>
</comment>
<feature type="transmembrane region" description="Helical" evidence="5">
    <location>
        <begin position="540"/>
        <end position="559"/>
    </location>
</feature>
<organism evidence="6 7">
    <name type="scientific">Aminipila butyrica</name>
    <dbReference type="NCBI Taxonomy" id="433296"/>
    <lineage>
        <taxon>Bacteria</taxon>
        <taxon>Bacillati</taxon>
        <taxon>Bacillota</taxon>
        <taxon>Clostridia</taxon>
        <taxon>Peptostreptococcales</taxon>
        <taxon>Anaerovoracaceae</taxon>
        <taxon>Aminipila</taxon>
    </lineage>
</organism>
<sequence length="736" mass="83205">MRAFLKENKWWAAAVCIFVLISAISIGYRMQIERQNKTYDIIADYSELGLMAEQSHKDISYWLKQFRDRLNITKVGLAEESIMSLMEDTDLEVSGQTMDEITKEADWKEKYPAAFVQGLTDHGYDSYDVLVQMSSRRAADFVLQAVESRFEKNKYYAMDFGDSAYVVIDGNAKSALYSQPYKLANSKKGGFIERTDIVGSKIMYISLGLLPEKVEKVQALGMEIVPRTLCYGGYNGEKYGKAVIAEYEKYGITPEYLIAGGEGVIGYDDGRELAEKYIKDNHITIGLIENTTQLQNILQDGVEEIAEDTDYQAVRVFSVWNYIQYRYQYYGYEGAEEIENTLFRAITERNIRVIYFKPIKENQDLFTYVTDMKVYEKMFNNLEKRLGDHNFTYGSASVMAYHQVPFGLKLASAFGCVAAAVLLLGAFLPLGRRSKLILGGLGAVGALGVCYIAPNSVVLLLSFAASVIFACLSITLFTAVSQGMRERLDRRTPLLKVLSWSLLTLVGCVLVSLMGGLMTAAPLSSTSYMLEIDIFRGVKLAQLLPIVYFAIAYLAYFGFGEKKRFVGKLEFHDLKDMMNTSIKIWMIILGAVIGGIGYYYIARTGHETSVEVSSLEMIFRNYLEDMLVARPRNKEFLFAFPAIMLMVYTSARQFKLWPVLFGLCGVIGMTSVNNTFMHIRTPLYLGFYRTGYSLLFGIIIGILGILVFEVAHGIYVKWILPLHKQDIPEKGRRMHV</sequence>
<dbReference type="InterPro" id="IPR043748">
    <property type="entry name" value="DUF5693"/>
</dbReference>
<gene>
    <name evidence="6" type="ORF">Ami103574_07290</name>
</gene>
<dbReference type="Pfam" id="PF18949">
    <property type="entry name" value="DUF5693"/>
    <property type="match status" value="1"/>
</dbReference>
<feature type="transmembrane region" description="Helical" evidence="5">
    <location>
        <begin position="580"/>
        <end position="601"/>
    </location>
</feature>
<evidence type="ECO:0000256" key="1">
    <source>
        <dbReference type="ARBA" id="ARBA00004141"/>
    </source>
</evidence>
<dbReference type="Proteomes" id="UP000466848">
    <property type="component" value="Chromosome"/>
</dbReference>
<feature type="transmembrane region" description="Helical" evidence="5">
    <location>
        <begin position="636"/>
        <end position="651"/>
    </location>
</feature>
<keyword evidence="4 5" id="KW-0472">Membrane</keyword>
<evidence type="ECO:0000256" key="5">
    <source>
        <dbReference type="SAM" id="Phobius"/>
    </source>
</evidence>
<dbReference type="KEGG" id="abut:Ami103574_07290"/>
<feature type="transmembrane region" description="Helical" evidence="5">
    <location>
        <begin position="500"/>
        <end position="520"/>
    </location>
</feature>
<keyword evidence="2 5" id="KW-0812">Transmembrane</keyword>
<dbReference type="GO" id="GO:0016020">
    <property type="term" value="C:membrane"/>
    <property type="evidence" value="ECO:0007669"/>
    <property type="project" value="UniProtKB-SubCell"/>
</dbReference>
<evidence type="ECO:0000313" key="6">
    <source>
        <dbReference type="EMBL" id="QIB69135.1"/>
    </source>
</evidence>
<dbReference type="EMBL" id="CP048649">
    <property type="protein sequence ID" value="QIB69135.1"/>
    <property type="molecule type" value="Genomic_DNA"/>
</dbReference>
<feature type="transmembrane region" description="Helical" evidence="5">
    <location>
        <begin position="436"/>
        <end position="454"/>
    </location>
</feature>
<name>A0A858BVN9_9FIRM</name>
<feature type="transmembrane region" description="Helical" evidence="5">
    <location>
        <begin position="658"/>
        <end position="679"/>
    </location>
</feature>
<feature type="transmembrane region" description="Helical" evidence="5">
    <location>
        <begin position="691"/>
        <end position="715"/>
    </location>
</feature>